<sequence>MKLTARIETGEIRQTLHLQGRQAWALMELLKAGETGITSRQNPAPRISAYVHSLRRKGVSIDTDWEKHGGKYPGEHSVYRLRSAVKIQWMEGRA</sequence>
<accession>A0A2T8HR58</accession>
<dbReference type="AlphaFoldDB" id="A0A2T8HR58"/>
<organism evidence="2 3">
    <name type="scientific">Pararhodobacter oceanensis</name>
    <dbReference type="NCBI Taxonomy" id="2172121"/>
    <lineage>
        <taxon>Bacteria</taxon>
        <taxon>Pseudomonadati</taxon>
        <taxon>Pseudomonadota</taxon>
        <taxon>Alphaproteobacteria</taxon>
        <taxon>Rhodobacterales</taxon>
        <taxon>Paracoccaceae</taxon>
        <taxon>Pararhodobacter</taxon>
    </lineage>
</organism>
<evidence type="ECO:0000259" key="1">
    <source>
        <dbReference type="Pfam" id="PF22324"/>
    </source>
</evidence>
<evidence type="ECO:0000313" key="2">
    <source>
        <dbReference type="EMBL" id="PVH27929.1"/>
    </source>
</evidence>
<dbReference type="RefSeq" id="WP_116559195.1">
    <property type="nucleotide sequence ID" value="NZ_QDKM01000007.1"/>
</dbReference>
<dbReference type="Pfam" id="PF22324">
    <property type="entry name" value="HTH_91"/>
    <property type="match status" value="1"/>
</dbReference>
<protein>
    <recommendedName>
        <fullName evidence="1">Winged helix domain-containing protein</fullName>
    </recommendedName>
</protein>
<keyword evidence="3" id="KW-1185">Reference proteome</keyword>
<feature type="domain" description="Winged helix" evidence="1">
    <location>
        <begin position="16"/>
        <end position="89"/>
    </location>
</feature>
<gene>
    <name evidence="2" type="ORF">DDE20_14245</name>
</gene>
<dbReference type="EMBL" id="QDKM01000007">
    <property type="protein sequence ID" value="PVH27929.1"/>
    <property type="molecule type" value="Genomic_DNA"/>
</dbReference>
<reference evidence="2 3" key="1">
    <citation type="submission" date="2018-04" db="EMBL/GenBank/DDBJ databases">
        <title>Pararhodobacter oceanense sp. nov., isolated from marine intertidal sediment.</title>
        <authorList>
            <person name="Wang X.-L."/>
            <person name="Du Z.-J."/>
        </authorList>
    </citation>
    <scope>NUCLEOTIDE SEQUENCE [LARGE SCALE GENOMIC DNA]</scope>
    <source>
        <strain evidence="2 3">AM505</strain>
    </source>
</reference>
<evidence type="ECO:0000313" key="3">
    <source>
        <dbReference type="Proteomes" id="UP000245911"/>
    </source>
</evidence>
<dbReference type="InterPro" id="IPR054382">
    <property type="entry name" value="wHTH_alphaproteobact"/>
</dbReference>
<proteinExistence type="predicted"/>
<comment type="caution">
    <text evidence="2">The sequence shown here is derived from an EMBL/GenBank/DDBJ whole genome shotgun (WGS) entry which is preliminary data.</text>
</comment>
<name>A0A2T8HR58_9RHOB</name>
<dbReference type="OrthoDB" id="7211172at2"/>
<dbReference type="Proteomes" id="UP000245911">
    <property type="component" value="Unassembled WGS sequence"/>
</dbReference>